<evidence type="ECO:0000313" key="1">
    <source>
        <dbReference type="EMBL" id="OGY85855.1"/>
    </source>
</evidence>
<proteinExistence type="predicted"/>
<gene>
    <name evidence="1" type="ORF">A2319_05885</name>
</gene>
<name>A0A1G2BA05_9BACT</name>
<dbReference type="Proteomes" id="UP000176420">
    <property type="component" value="Unassembled WGS sequence"/>
</dbReference>
<dbReference type="EMBL" id="MHKI01000027">
    <property type="protein sequence ID" value="OGY85855.1"/>
    <property type="molecule type" value="Genomic_DNA"/>
</dbReference>
<protein>
    <submittedName>
        <fullName evidence="1">Uncharacterized protein</fullName>
    </submittedName>
</protein>
<comment type="caution">
    <text evidence="1">The sequence shown here is derived from an EMBL/GenBank/DDBJ whole genome shotgun (WGS) entry which is preliminary data.</text>
</comment>
<sequence>MNEQQRFRKPPKPITRLHPLANPLERREQEKQFELPFKQSINDVLQKLKQAVADNLQSQATVIQECAAETKLYYDAIRNALERITKETGYDKILEKFKQRQEEILANETLGNISQRWHQVDVESAEGYKKQEPPAMKIHDLRNSLSPITDELAVYAGRIKKYTSGQYKRFDTFEKQMEEALRMNSDLESITIAQLALQIKEAMQCLKKKPFSGADKMSAEDYAYAIRVLNEEFEKAKKEQKSE</sequence>
<reference evidence="1 2" key="1">
    <citation type="journal article" date="2016" name="Nat. Commun.">
        <title>Thousands of microbial genomes shed light on interconnected biogeochemical processes in an aquifer system.</title>
        <authorList>
            <person name="Anantharaman K."/>
            <person name="Brown C.T."/>
            <person name="Hug L.A."/>
            <person name="Sharon I."/>
            <person name="Castelle C.J."/>
            <person name="Probst A.J."/>
            <person name="Thomas B.C."/>
            <person name="Singh A."/>
            <person name="Wilkins M.J."/>
            <person name="Karaoz U."/>
            <person name="Brodie E.L."/>
            <person name="Williams K.H."/>
            <person name="Hubbard S.S."/>
            <person name="Banfield J.F."/>
        </authorList>
    </citation>
    <scope>NUCLEOTIDE SEQUENCE [LARGE SCALE GENOMIC DNA]</scope>
</reference>
<accession>A0A1G2BA05</accession>
<organism evidence="1 2">
    <name type="scientific">Candidatus Kerfeldbacteria bacterium RIFOXYB2_FULL_38_14</name>
    <dbReference type="NCBI Taxonomy" id="1798547"/>
    <lineage>
        <taxon>Bacteria</taxon>
        <taxon>Candidatus Kerfeldiibacteriota</taxon>
    </lineage>
</organism>
<evidence type="ECO:0000313" key="2">
    <source>
        <dbReference type="Proteomes" id="UP000176420"/>
    </source>
</evidence>
<dbReference type="AlphaFoldDB" id="A0A1G2BA05"/>